<feature type="domain" description="ATP-grasp" evidence="1">
    <location>
        <begin position="135"/>
        <end position="304"/>
    </location>
</feature>
<dbReference type="RefSeq" id="WP_110670993.1">
    <property type="nucleotide sequence ID" value="NZ_PYBW01000060.1"/>
</dbReference>
<organism evidence="2 3">
    <name type="scientific">Streptomyces tateyamensis</name>
    <dbReference type="NCBI Taxonomy" id="565073"/>
    <lineage>
        <taxon>Bacteria</taxon>
        <taxon>Bacillati</taxon>
        <taxon>Actinomycetota</taxon>
        <taxon>Actinomycetes</taxon>
        <taxon>Kitasatosporales</taxon>
        <taxon>Streptomycetaceae</taxon>
        <taxon>Streptomyces</taxon>
    </lineage>
</organism>
<reference evidence="2 3" key="1">
    <citation type="submission" date="2018-03" db="EMBL/GenBank/DDBJ databases">
        <title>Bioinformatic expansion and discovery of thiopeptide antibiotics.</title>
        <authorList>
            <person name="Schwalen C.J."/>
            <person name="Hudson G.A."/>
            <person name="Mitchell D.A."/>
        </authorList>
    </citation>
    <scope>NUCLEOTIDE SEQUENCE [LARGE SCALE GENOMIC DNA]</scope>
    <source>
        <strain evidence="2 3">ATCC 21389</strain>
    </source>
</reference>
<sequence>MPAPTILLPQDPLNPRRVDPHYSYEAQLVRGLGGETALVDHDALLAGEAAAAVRRVPSGTGPAWYRGWMLPVAAYAGFVKALAERGCHLLTSAAAYATAHELPGWYGTFEGATPDSVWLAADCGPAELAEAVERLGGRGPAIVKDFVKSRKDEWHEACYIPELADLAGVAKVVDRFVELQGEYLAGGVVLRRFHALAPALAGGGGGGGPAGDPGDGRARRGAEARVWWVDGEPVLTGPHPDTPEMFPAPDLTVVRSLVRSLGCRFVTTDLALRADGGGWMVVEVGDGQVSDLPRGAEVSGLLSSLIST</sequence>
<evidence type="ECO:0000313" key="2">
    <source>
        <dbReference type="EMBL" id="PYC77497.1"/>
    </source>
</evidence>
<dbReference type="Proteomes" id="UP000248039">
    <property type="component" value="Unassembled WGS sequence"/>
</dbReference>
<evidence type="ECO:0000259" key="1">
    <source>
        <dbReference type="Pfam" id="PF14243"/>
    </source>
</evidence>
<gene>
    <name evidence="2" type="ORF">C7C46_18605</name>
</gene>
<comment type="caution">
    <text evidence="2">The sequence shown here is derived from an EMBL/GenBank/DDBJ whole genome shotgun (WGS) entry which is preliminary data.</text>
</comment>
<protein>
    <recommendedName>
        <fullName evidence="1">ATP-grasp domain-containing protein</fullName>
    </recommendedName>
</protein>
<dbReference type="EMBL" id="PYBW01000060">
    <property type="protein sequence ID" value="PYC77497.1"/>
    <property type="molecule type" value="Genomic_DNA"/>
</dbReference>
<dbReference type="Pfam" id="PF14243">
    <property type="entry name" value="R2K_3"/>
    <property type="match status" value="1"/>
</dbReference>
<dbReference type="InterPro" id="IPR025643">
    <property type="entry name" value="R2K_3"/>
</dbReference>
<evidence type="ECO:0000313" key="3">
    <source>
        <dbReference type="Proteomes" id="UP000248039"/>
    </source>
</evidence>
<dbReference type="AlphaFoldDB" id="A0A2V4N7M5"/>
<name>A0A2V4N7M5_9ACTN</name>
<proteinExistence type="predicted"/>
<keyword evidence="3" id="KW-1185">Reference proteome</keyword>
<accession>A0A2V4N7M5</accession>
<dbReference type="OrthoDB" id="5355744at2"/>